<comment type="caution">
    <text evidence="1">The sequence shown here is derived from an EMBL/GenBank/DDBJ whole genome shotgun (WGS) entry which is preliminary data.</text>
</comment>
<accession>A0ABM9A6Q5</accession>
<reference evidence="1" key="1">
    <citation type="submission" date="2021-11" db="EMBL/GenBank/DDBJ databases">
        <authorList>
            <person name="Rodrigo-Torres L."/>
            <person name="Arahal R. D."/>
            <person name="Lucena T."/>
        </authorList>
    </citation>
    <scope>NUCLEOTIDE SEQUENCE</scope>
    <source>
        <strain evidence="1">CECT 7928</strain>
    </source>
</reference>
<organism evidence="1 2">
    <name type="scientific">Vibrio marisflavi CECT 7928</name>
    <dbReference type="NCBI Taxonomy" id="634439"/>
    <lineage>
        <taxon>Bacteria</taxon>
        <taxon>Pseudomonadati</taxon>
        <taxon>Pseudomonadota</taxon>
        <taxon>Gammaproteobacteria</taxon>
        <taxon>Vibrionales</taxon>
        <taxon>Vibrionaceae</taxon>
        <taxon>Vibrio</taxon>
    </lineage>
</organism>
<evidence type="ECO:0000313" key="1">
    <source>
        <dbReference type="EMBL" id="CAH0540654.1"/>
    </source>
</evidence>
<evidence type="ECO:0008006" key="3">
    <source>
        <dbReference type="Google" id="ProtNLM"/>
    </source>
</evidence>
<evidence type="ECO:0000313" key="2">
    <source>
        <dbReference type="Proteomes" id="UP000838748"/>
    </source>
</evidence>
<protein>
    <recommendedName>
        <fullName evidence="3">PilZ domain-containing protein</fullName>
    </recommendedName>
</protein>
<dbReference type="RefSeq" id="WP_237362531.1">
    <property type="nucleotide sequence ID" value="NZ_CAKLDM010000002.1"/>
</dbReference>
<keyword evidence="2" id="KW-1185">Reference proteome</keyword>
<name>A0ABM9A6Q5_9VIBR</name>
<dbReference type="Proteomes" id="UP000838748">
    <property type="component" value="Unassembled WGS sequence"/>
</dbReference>
<dbReference type="EMBL" id="CAKLDM010000002">
    <property type="protein sequence ID" value="CAH0540654.1"/>
    <property type="molecule type" value="Genomic_DNA"/>
</dbReference>
<gene>
    <name evidence="1" type="ORF">VMF7928_03019</name>
</gene>
<proteinExistence type="predicted"/>
<sequence length="187" mass="21757">MAGQEYFSVHHSMVVNVEPLTDDYVLPTINEFEAEIPHSFIIASEFSQLDQLNDKAMLELKHSDLRYVMQLLDHQNSKLNLILTYMLSEQDDKQHRFHTLSFGASQFSYQSNSALPIDSHSRAKLFLEHPAAAIYCYTKVVECVEHENGYAVTMEYILLREQDQDLLIKAALHQQQKLLRERTLNRE</sequence>